<dbReference type="PANTHER" id="PTHR34281">
    <property type="entry name" value="PROTEIN EARLY FLOWERING 3"/>
    <property type="match status" value="1"/>
</dbReference>
<name>A0A1S2YUY1_CICAR</name>
<dbReference type="OrthoDB" id="1939092at2759"/>
<protein>
    <submittedName>
        <fullName evidence="3 4">Protein HEADING DATE 3B</fullName>
    </submittedName>
</protein>
<gene>
    <name evidence="3 4 5" type="primary">LOC101495393</name>
</gene>
<dbReference type="KEGG" id="cam:101495393"/>
<organism evidence="2 4">
    <name type="scientific">Cicer arietinum</name>
    <name type="common">Chickpea</name>
    <name type="synonym">Garbanzo</name>
    <dbReference type="NCBI Taxonomy" id="3827"/>
    <lineage>
        <taxon>Eukaryota</taxon>
        <taxon>Viridiplantae</taxon>
        <taxon>Streptophyta</taxon>
        <taxon>Embryophyta</taxon>
        <taxon>Tracheophyta</taxon>
        <taxon>Spermatophyta</taxon>
        <taxon>Magnoliopsida</taxon>
        <taxon>eudicotyledons</taxon>
        <taxon>Gunneridae</taxon>
        <taxon>Pentapetalae</taxon>
        <taxon>rosids</taxon>
        <taxon>fabids</taxon>
        <taxon>Fabales</taxon>
        <taxon>Fabaceae</taxon>
        <taxon>Papilionoideae</taxon>
        <taxon>50 kb inversion clade</taxon>
        <taxon>NPAAA clade</taxon>
        <taxon>Hologalegina</taxon>
        <taxon>IRL clade</taxon>
        <taxon>Cicereae</taxon>
        <taxon>Cicer</taxon>
    </lineage>
</organism>
<reference evidence="2" key="1">
    <citation type="journal article" date="2013" name="Nat. Biotechnol.">
        <title>Draft genome sequence of chickpea (Cicer arietinum) provides a resource for trait improvement.</title>
        <authorList>
            <person name="Varshney R.K."/>
            <person name="Song C."/>
            <person name="Saxena R.K."/>
            <person name="Azam S."/>
            <person name="Yu S."/>
            <person name="Sharpe A.G."/>
            <person name="Cannon S."/>
            <person name="Baek J."/>
            <person name="Rosen B.D."/>
            <person name="Tar'an B."/>
            <person name="Millan T."/>
            <person name="Zhang X."/>
            <person name="Ramsay L.D."/>
            <person name="Iwata A."/>
            <person name="Wang Y."/>
            <person name="Nelson W."/>
            <person name="Farmer A.D."/>
            <person name="Gaur P.M."/>
            <person name="Soderlund C."/>
            <person name="Penmetsa R.V."/>
            <person name="Xu C."/>
            <person name="Bharti A.K."/>
            <person name="He W."/>
            <person name="Winter P."/>
            <person name="Zhao S."/>
            <person name="Hane J.K."/>
            <person name="Carrasquilla-Garcia N."/>
            <person name="Condie J.A."/>
            <person name="Upadhyaya H.D."/>
            <person name="Luo M.C."/>
            <person name="Thudi M."/>
            <person name="Gowda C.L."/>
            <person name="Singh N.P."/>
            <person name="Lichtenzveig J."/>
            <person name="Gali K.K."/>
            <person name="Rubio J."/>
            <person name="Nadarajan N."/>
            <person name="Dolezel J."/>
            <person name="Bansal K.C."/>
            <person name="Xu X."/>
            <person name="Edwards D."/>
            <person name="Zhang G."/>
            <person name="Kahl G."/>
            <person name="Gil J."/>
            <person name="Singh K.B."/>
            <person name="Datta S.K."/>
            <person name="Jackson S.A."/>
            <person name="Wang J."/>
            <person name="Cook D.R."/>
        </authorList>
    </citation>
    <scope>NUCLEOTIDE SEQUENCE [LARGE SCALE GENOMIC DNA]</scope>
    <source>
        <strain evidence="2">cv. CDC Frontier</strain>
    </source>
</reference>
<dbReference type="PANTHER" id="PTHR34281:SF7">
    <property type="entry name" value="PROTEIN EARLY FLOWERING 3"/>
    <property type="match status" value="1"/>
</dbReference>
<dbReference type="GeneID" id="101495393"/>
<evidence type="ECO:0000256" key="1">
    <source>
        <dbReference type="SAM" id="MobiDB-lite"/>
    </source>
</evidence>
<dbReference type="RefSeq" id="XP_004510334.1">
    <property type="nucleotide sequence ID" value="XM_004510277.3"/>
</dbReference>
<dbReference type="eggNOG" id="ENOG502QSB6">
    <property type="taxonomic scope" value="Eukaryota"/>
</dbReference>
<evidence type="ECO:0000313" key="4">
    <source>
        <dbReference type="RefSeq" id="XP_004510335.1"/>
    </source>
</evidence>
<keyword evidence="2" id="KW-1185">Reference proteome</keyword>
<dbReference type="InterPro" id="IPR039319">
    <property type="entry name" value="ELF3-like"/>
</dbReference>
<dbReference type="AlphaFoldDB" id="A0A1S2YUY1"/>
<reference evidence="3 4" key="2">
    <citation type="submission" date="2025-04" db="UniProtKB">
        <authorList>
            <consortium name="RefSeq"/>
        </authorList>
    </citation>
    <scope>IDENTIFICATION</scope>
    <source>
        <tissue evidence="3 4">Etiolated seedlings</tissue>
    </source>
</reference>
<dbReference type="RefSeq" id="XP_004510335.1">
    <property type="nucleotide sequence ID" value="XM_004510278.2"/>
</dbReference>
<evidence type="ECO:0000313" key="3">
    <source>
        <dbReference type="RefSeq" id="XP_004510334.1"/>
    </source>
</evidence>
<proteinExistence type="predicted"/>
<feature type="region of interest" description="Disordered" evidence="1">
    <location>
        <begin position="235"/>
        <end position="259"/>
    </location>
</feature>
<evidence type="ECO:0000313" key="2">
    <source>
        <dbReference type="Proteomes" id="UP000087171"/>
    </source>
</evidence>
<accession>A0A1S2YUY1</accession>
<sequence length="702" mass="77891">MKGAIDEGKEISPMFPRLHVKDAEKGGPKAPPRNKMALYEQFSIPSSGHGSGGSLFSLPLRNCTLSTTSTHLGCSTQSIKFCSSNASSILSDKAQAYNSRMINSTKLMASRDFEHKKPAKQITKDNFISSKNSLKTIDGEEAAFITPGSVHVKSSCCGLIIQNDKEKLTRENLSCSLKNLNSFRKMMNSNGAIELKSAQCGKIQMEEHKNSSQIDQKEEEGIPLSLNSFDDMTNASSNSLVKDTNSKSMKKEHRSMKEETKNISIDSLKTLKGSNGNRHEDHAGFVEKIKLKDHCMEKPAKSDVERILGELEIGRRSFFGGKRERSKDEETDRNYDALNKPRSAYRFGMDISPDDVVGLIGDKQFWNTRKTIINQQRIFLMQVFELHRLIKVQRLIAGSPHLLFEDKSPIITSSPKKLDDKSEKAATSDDIKNNVVGNIHLPSVNNITKEHNHLPNYVNHHLGNLALASNDIKNSNSKQSPNIVYPPPPANQWLVPVMSPSEGLVYKPIIGPCPPNSSLVAPLFGACSSLSLNPGNKDVLDQSLGTNCHQKVGIFSSSSLPQLLPTSFMHRSISASAIEQMEQSNYGTKNHQSNAEFMYQTPSSNMSTQISQVMSRNISNYQSYEDNKELQISRASSPSKRMKGVDELPLFPVAPTLWPSSDRDTRVENQSRVIKALPHNAKSASESAARIFKSIQEERKLL</sequence>
<dbReference type="RefSeq" id="XP_027193018.1">
    <property type="nucleotide sequence ID" value="XM_027337217.1"/>
</dbReference>
<dbReference type="PaxDb" id="3827-XP_004510333.1"/>
<dbReference type="Proteomes" id="UP000087171">
    <property type="component" value="Chromosome Ca7"/>
</dbReference>
<dbReference type="GO" id="GO:2000028">
    <property type="term" value="P:regulation of photoperiodism, flowering"/>
    <property type="evidence" value="ECO:0007669"/>
    <property type="project" value="InterPro"/>
</dbReference>
<evidence type="ECO:0000313" key="5">
    <source>
        <dbReference type="RefSeq" id="XP_027193018.1"/>
    </source>
</evidence>
<dbReference type="STRING" id="3827.A0A1S2YUY1"/>
<feature type="compositionally biased region" description="Polar residues" evidence="1">
    <location>
        <begin position="235"/>
        <end position="247"/>
    </location>
</feature>